<dbReference type="InterPro" id="IPR016947">
    <property type="entry name" value="UCP030140"/>
</dbReference>
<protein>
    <recommendedName>
        <fullName evidence="3">dUTPase</fullName>
    </recommendedName>
</protein>
<evidence type="ECO:0000313" key="2">
    <source>
        <dbReference type="Proteomes" id="UP000585696"/>
    </source>
</evidence>
<accession>A0A842G8R6</accession>
<dbReference type="InterPro" id="IPR014871">
    <property type="entry name" value="dUTPase/dCTP_pyrophosphatase"/>
</dbReference>
<dbReference type="Pfam" id="PF08761">
    <property type="entry name" value="dUTPase_2"/>
    <property type="match status" value="1"/>
</dbReference>
<evidence type="ECO:0008006" key="3">
    <source>
        <dbReference type="Google" id="ProtNLM"/>
    </source>
</evidence>
<dbReference type="RefSeq" id="WP_185655481.1">
    <property type="nucleotide sequence ID" value="NZ_JAARZS010000065.1"/>
</dbReference>
<organism evidence="1 2">
    <name type="scientific">Listeria booriae</name>
    <dbReference type="NCBI Taxonomy" id="1552123"/>
    <lineage>
        <taxon>Bacteria</taxon>
        <taxon>Bacillati</taxon>
        <taxon>Bacillota</taxon>
        <taxon>Bacilli</taxon>
        <taxon>Bacillales</taxon>
        <taxon>Listeriaceae</taxon>
        <taxon>Listeria</taxon>
    </lineage>
</organism>
<dbReference type="PIRSF" id="PIRSF030140">
    <property type="entry name" value="UCP030140"/>
    <property type="match status" value="1"/>
</dbReference>
<comment type="caution">
    <text evidence="1">The sequence shown here is derived from an EMBL/GenBank/DDBJ whole genome shotgun (WGS) entry which is preliminary data.</text>
</comment>
<evidence type="ECO:0000313" key="1">
    <source>
        <dbReference type="EMBL" id="MBC2285881.1"/>
    </source>
</evidence>
<dbReference type="AlphaFoldDB" id="A0A842G8R6"/>
<dbReference type="Gene3D" id="1.10.4010.10">
    <property type="entry name" value="Type II deoxyuridine triphosphatase"/>
    <property type="match status" value="1"/>
</dbReference>
<dbReference type="SUPFAM" id="SSF101386">
    <property type="entry name" value="all-alpha NTP pyrophosphatases"/>
    <property type="match status" value="1"/>
</dbReference>
<sequence length="173" mass="19916">MNIIKMLEMQNTVDTKILEKCKLSDDELFINLSIALVVEVAELANELQDFKHWKHSKKIDLIKTKEELADCIAFALALVNLDKEVVTENDIQRNFKMIDQIAADPSGTDFNDRLSTTSYLLRGASQIEEYKRSSMLFSLITFGVVNLGMSLNEIEDEYMKKSQINIQRQENNY</sequence>
<dbReference type="Proteomes" id="UP000585696">
    <property type="component" value="Unassembled WGS sequence"/>
</dbReference>
<dbReference type="EMBL" id="JAARZS010000065">
    <property type="protein sequence ID" value="MBC2285881.1"/>
    <property type="molecule type" value="Genomic_DNA"/>
</dbReference>
<gene>
    <name evidence="1" type="ORF">HCB69_16010</name>
</gene>
<proteinExistence type="predicted"/>
<reference evidence="1 2" key="1">
    <citation type="submission" date="2020-03" db="EMBL/GenBank/DDBJ databases">
        <title>Soil Listeria distribution.</title>
        <authorList>
            <person name="Liao J."/>
            <person name="Wiedmann M."/>
        </authorList>
    </citation>
    <scope>NUCLEOTIDE SEQUENCE [LARGE SCALE GENOMIC DNA]</scope>
    <source>
        <strain evidence="1 2">FSL L7-0054</strain>
    </source>
</reference>
<name>A0A842G8R6_9LIST</name>
<dbReference type="CDD" id="cd11527">
    <property type="entry name" value="NTP-PPase_dUTPase"/>
    <property type="match status" value="1"/>
</dbReference>